<dbReference type="Gene3D" id="3.30.200.20">
    <property type="entry name" value="Phosphorylase Kinase, domain 1"/>
    <property type="match status" value="1"/>
</dbReference>
<evidence type="ECO:0000256" key="13">
    <source>
        <dbReference type="ARBA" id="ARBA00023170"/>
    </source>
</evidence>
<evidence type="ECO:0000256" key="5">
    <source>
        <dbReference type="ARBA" id="ARBA00022692"/>
    </source>
</evidence>
<evidence type="ECO:0000256" key="12">
    <source>
        <dbReference type="ARBA" id="ARBA00023157"/>
    </source>
</evidence>
<protein>
    <recommendedName>
        <fullName evidence="17">Receptor-like serine/threonine-protein kinase</fullName>
        <ecNumber evidence="17">2.7.11.1</ecNumber>
    </recommendedName>
</protein>
<dbReference type="FunFam" id="1.10.510.10:FF:000237">
    <property type="entry name" value="G-type lectin S-receptor-like serine/threonine-protein kinase"/>
    <property type="match status" value="1"/>
</dbReference>
<evidence type="ECO:0000256" key="14">
    <source>
        <dbReference type="ARBA" id="ARBA00023180"/>
    </source>
</evidence>
<dbReference type="EC" id="2.7.11.1" evidence="17"/>
<name>A0A7J7MLY8_9MAGN</name>
<sequence length="826" mass="93207">MASMFLYLLSLLLFPLFSSAQTHRNVTLGTSLSTNDKNPYWASPSGEFSFGFYPIQDVFVLAIWYEKIAVESIIWTANGGNTVESGSKIELTSDGVLSLSTPNGTQIWKAESMDSIGVTSAAMLDTGNFVLSSDESAIKWASFDIPTDTIVPTQILNPLGKLSARLTQNDYSQGRFELILQGDGNLVLYQKARPMGDNYDGYWDTATTNGSQLIFNQSGYIYLSLGSGNTNRISLTPTTQVSPREFYHRATLDFDGVFRQYTYPKNSTGGRWRQSWSVSEYVPLNICTAFGGSALGSGVCGFNSYCKLDDNQRPQCNCPPRYTYIDSNNTFNGCKQDFLPQICGTSDGFELREIPSTDWPTSDYGRFTSVTEDWCRETCLDDCFCAAAIIREGTCWLKKFPLSNGKTDPTDKGKALIKVGKSQLVLNNRNNSCKKDRDNLILPGSILLGSSMLFNLLLISVICLAICGFRHKKQHQMRQDPPSISGMNLRSFTYNELEEATDKFKEQLGKGAFSTVYKGILESNPQSLVAVKRLLVYEFMKNGSLASFLFEGSRPDWYQRIQIAFGIARGIVYLHEECSSQIIHCDIKPQNILLDDSFNVKISDFGLAKLLMSDQSRCTTDIRGTRGYVAPEWFKRMAITAKVDVYSFGIMLLEIICCRKNVERESWDENTEILSDWAYDCYVENKLHLLVENDEQAKNDGKMLERLVMTAIWCIQEDPSLRPSMKKVTQMLEGAIEVCIPPVPDPSTSLAQYVLRINSYIPITSCFLRTLKWWKIYVIILINVPTISNNILLAVWHYMKTLSNLIFLSIFPNGLYFNYRLMKRKK</sequence>
<dbReference type="InterPro" id="IPR011009">
    <property type="entry name" value="Kinase-like_dom_sf"/>
</dbReference>
<gene>
    <name evidence="23" type="ORF">GIB67_005063</name>
</gene>
<dbReference type="Proteomes" id="UP000541444">
    <property type="component" value="Unassembled WGS sequence"/>
</dbReference>
<organism evidence="23 24">
    <name type="scientific">Kingdonia uniflora</name>
    <dbReference type="NCBI Taxonomy" id="39325"/>
    <lineage>
        <taxon>Eukaryota</taxon>
        <taxon>Viridiplantae</taxon>
        <taxon>Streptophyta</taxon>
        <taxon>Embryophyta</taxon>
        <taxon>Tracheophyta</taxon>
        <taxon>Spermatophyta</taxon>
        <taxon>Magnoliopsida</taxon>
        <taxon>Ranunculales</taxon>
        <taxon>Circaeasteraceae</taxon>
        <taxon>Kingdonia</taxon>
    </lineage>
</organism>
<evidence type="ECO:0000256" key="7">
    <source>
        <dbReference type="ARBA" id="ARBA00022741"/>
    </source>
</evidence>
<evidence type="ECO:0000256" key="9">
    <source>
        <dbReference type="ARBA" id="ARBA00022840"/>
    </source>
</evidence>
<dbReference type="GO" id="GO:0004674">
    <property type="term" value="F:protein serine/threonine kinase activity"/>
    <property type="evidence" value="ECO:0007669"/>
    <property type="project" value="UniProtKB-KW"/>
</dbReference>
<evidence type="ECO:0000256" key="16">
    <source>
        <dbReference type="ARBA" id="ARBA00048679"/>
    </source>
</evidence>
<keyword evidence="6 20" id="KW-0732">Signal</keyword>
<evidence type="ECO:0000256" key="6">
    <source>
        <dbReference type="ARBA" id="ARBA00022729"/>
    </source>
</evidence>
<keyword evidence="14" id="KW-0325">Glycoprotein</keyword>
<evidence type="ECO:0000256" key="3">
    <source>
        <dbReference type="ARBA" id="ARBA00022536"/>
    </source>
</evidence>
<feature type="signal peptide" evidence="20">
    <location>
        <begin position="1"/>
        <end position="20"/>
    </location>
</feature>
<comment type="caution">
    <text evidence="23">The sequence shown here is derived from an EMBL/GenBank/DDBJ whole genome shotgun (WGS) entry which is preliminary data.</text>
</comment>
<dbReference type="GO" id="GO:0005524">
    <property type="term" value="F:ATP binding"/>
    <property type="evidence" value="ECO:0007669"/>
    <property type="project" value="UniProtKB-UniRule"/>
</dbReference>
<dbReference type="SMART" id="SM00108">
    <property type="entry name" value="B_lectin"/>
    <property type="match status" value="1"/>
</dbReference>
<evidence type="ECO:0000259" key="21">
    <source>
        <dbReference type="PROSITE" id="PS50011"/>
    </source>
</evidence>
<evidence type="ECO:0000256" key="1">
    <source>
        <dbReference type="ARBA" id="ARBA00004167"/>
    </source>
</evidence>
<proteinExistence type="inferred from homology"/>
<evidence type="ECO:0000256" key="20">
    <source>
        <dbReference type="SAM" id="SignalP"/>
    </source>
</evidence>
<evidence type="ECO:0000313" key="23">
    <source>
        <dbReference type="EMBL" id="KAF6155790.1"/>
    </source>
</evidence>
<keyword evidence="10 19" id="KW-1133">Transmembrane helix</keyword>
<dbReference type="Gene3D" id="1.10.510.10">
    <property type="entry name" value="Transferase(Phosphotransferase) domain 1"/>
    <property type="match status" value="1"/>
</dbReference>
<dbReference type="PROSITE" id="PS00108">
    <property type="entry name" value="PROTEIN_KINASE_ST"/>
    <property type="match status" value="1"/>
</dbReference>
<evidence type="ECO:0000256" key="17">
    <source>
        <dbReference type="PIRNR" id="PIRNR000641"/>
    </source>
</evidence>
<evidence type="ECO:0000256" key="18">
    <source>
        <dbReference type="PROSITE-ProRule" id="PRU10141"/>
    </source>
</evidence>
<comment type="catalytic activity">
    <reaction evidence="16 17">
        <text>L-seryl-[protein] + ATP = O-phospho-L-seryl-[protein] + ADP + H(+)</text>
        <dbReference type="Rhea" id="RHEA:17989"/>
        <dbReference type="Rhea" id="RHEA-COMP:9863"/>
        <dbReference type="Rhea" id="RHEA-COMP:11604"/>
        <dbReference type="ChEBI" id="CHEBI:15378"/>
        <dbReference type="ChEBI" id="CHEBI:29999"/>
        <dbReference type="ChEBI" id="CHEBI:30616"/>
        <dbReference type="ChEBI" id="CHEBI:83421"/>
        <dbReference type="ChEBI" id="CHEBI:456216"/>
        <dbReference type="EC" id="2.7.11.1"/>
    </reaction>
</comment>
<keyword evidence="9 17" id="KW-0067">ATP-binding</keyword>
<dbReference type="InterPro" id="IPR036426">
    <property type="entry name" value="Bulb-type_lectin_dom_sf"/>
</dbReference>
<dbReference type="InterPro" id="IPR017441">
    <property type="entry name" value="Protein_kinase_ATP_BS"/>
</dbReference>
<keyword evidence="4 17" id="KW-0808">Transferase</keyword>
<dbReference type="InterPro" id="IPR000719">
    <property type="entry name" value="Prot_kinase_dom"/>
</dbReference>
<dbReference type="GO" id="GO:0016020">
    <property type="term" value="C:membrane"/>
    <property type="evidence" value="ECO:0007669"/>
    <property type="project" value="UniProtKB-SubCell"/>
</dbReference>
<dbReference type="InterPro" id="IPR024171">
    <property type="entry name" value="SRK-like_kinase"/>
</dbReference>
<evidence type="ECO:0000256" key="11">
    <source>
        <dbReference type="ARBA" id="ARBA00023136"/>
    </source>
</evidence>
<dbReference type="InterPro" id="IPR051343">
    <property type="entry name" value="G-type_lectin_kinases/EP1-like"/>
</dbReference>
<dbReference type="Pfam" id="PF00069">
    <property type="entry name" value="Pkinase"/>
    <property type="match status" value="1"/>
</dbReference>
<dbReference type="PANTHER" id="PTHR47976:SF108">
    <property type="entry name" value="G-TYPE LECTIN S-RECEPTOR-LIKE SERINE_THREONINE-PROTEIN KINASE LECRK1"/>
    <property type="match status" value="1"/>
</dbReference>
<dbReference type="SUPFAM" id="SSF51110">
    <property type="entry name" value="alpha-D-mannose-specific plant lectins"/>
    <property type="match status" value="1"/>
</dbReference>
<keyword evidence="13" id="KW-0675">Receptor</keyword>
<comment type="similarity">
    <text evidence="17">Belongs to the protein kinase superfamily. Ser/Thr protein kinase family.</text>
</comment>
<dbReference type="Pfam" id="PF01453">
    <property type="entry name" value="B_lectin"/>
    <property type="match status" value="1"/>
</dbReference>
<accession>A0A7J7MLY8</accession>
<evidence type="ECO:0000313" key="24">
    <source>
        <dbReference type="Proteomes" id="UP000541444"/>
    </source>
</evidence>
<evidence type="ECO:0000256" key="19">
    <source>
        <dbReference type="SAM" id="Phobius"/>
    </source>
</evidence>
<dbReference type="PROSITE" id="PS00107">
    <property type="entry name" value="PROTEIN_KINASE_ATP"/>
    <property type="match status" value="1"/>
</dbReference>
<dbReference type="OrthoDB" id="1930390at2759"/>
<evidence type="ECO:0000256" key="8">
    <source>
        <dbReference type="ARBA" id="ARBA00022777"/>
    </source>
</evidence>
<dbReference type="AlphaFoldDB" id="A0A7J7MLY8"/>
<dbReference type="SUPFAM" id="SSF56112">
    <property type="entry name" value="Protein kinase-like (PK-like)"/>
    <property type="match status" value="1"/>
</dbReference>
<dbReference type="InterPro" id="IPR001480">
    <property type="entry name" value="Bulb-type_lectin_dom"/>
</dbReference>
<keyword evidence="7 17" id="KW-0547">Nucleotide-binding</keyword>
<dbReference type="Gene3D" id="2.90.10.10">
    <property type="entry name" value="Bulb-type lectin domain"/>
    <property type="match status" value="2"/>
</dbReference>
<keyword evidence="2 17" id="KW-0723">Serine/threonine-protein kinase</keyword>
<keyword evidence="5 19" id="KW-0812">Transmembrane</keyword>
<dbReference type="FunFam" id="2.90.10.10:FF:000013">
    <property type="entry name" value="G-type lectin S-receptor-like serine/threonine-protein kinase LECRK1"/>
    <property type="match status" value="1"/>
</dbReference>
<keyword evidence="11 19" id="KW-0472">Membrane</keyword>
<dbReference type="PANTHER" id="PTHR47976">
    <property type="entry name" value="G-TYPE LECTIN S-RECEPTOR-LIKE SERINE/THREONINE-PROTEIN KINASE SD2-5"/>
    <property type="match status" value="1"/>
</dbReference>
<feature type="domain" description="Protein kinase" evidence="21">
    <location>
        <begin position="442"/>
        <end position="736"/>
    </location>
</feature>
<keyword evidence="8 17" id="KW-0418">Kinase</keyword>
<evidence type="ECO:0000256" key="2">
    <source>
        <dbReference type="ARBA" id="ARBA00022527"/>
    </source>
</evidence>
<dbReference type="EMBL" id="JACGCM010001400">
    <property type="protein sequence ID" value="KAF6155790.1"/>
    <property type="molecule type" value="Genomic_DNA"/>
</dbReference>
<dbReference type="PROSITE" id="PS50011">
    <property type="entry name" value="PROTEIN_KINASE_DOM"/>
    <property type="match status" value="1"/>
</dbReference>
<feature type="binding site" evidence="18">
    <location>
        <position position="532"/>
    </location>
    <ligand>
        <name>ATP</name>
        <dbReference type="ChEBI" id="CHEBI:30616"/>
    </ligand>
</feature>
<keyword evidence="24" id="KW-1185">Reference proteome</keyword>
<dbReference type="CDD" id="cd00028">
    <property type="entry name" value="B_lectin"/>
    <property type="match status" value="1"/>
</dbReference>
<evidence type="ECO:0000259" key="22">
    <source>
        <dbReference type="PROSITE" id="PS50927"/>
    </source>
</evidence>
<comment type="catalytic activity">
    <reaction evidence="15 17">
        <text>L-threonyl-[protein] + ATP = O-phospho-L-threonyl-[protein] + ADP + H(+)</text>
        <dbReference type="Rhea" id="RHEA:46608"/>
        <dbReference type="Rhea" id="RHEA-COMP:11060"/>
        <dbReference type="Rhea" id="RHEA-COMP:11605"/>
        <dbReference type="ChEBI" id="CHEBI:15378"/>
        <dbReference type="ChEBI" id="CHEBI:30013"/>
        <dbReference type="ChEBI" id="CHEBI:30616"/>
        <dbReference type="ChEBI" id="CHEBI:61977"/>
        <dbReference type="ChEBI" id="CHEBI:456216"/>
        <dbReference type="EC" id="2.7.11.1"/>
    </reaction>
</comment>
<feature type="chain" id="PRO_5029635823" description="Receptor-like serine/threonine-protein kinase" evidence="20">
    <location>
        <begin position="21"/>
        <end position="826"/>
    </location>
</feature>
<dbReference type="PROSITE" id="PS50927">
    <property type="entry name" value="BULB_LECTIN"/>
    <property type="match status" value="1"/>
</dbReference>
<dbReference type="PIRSF" id="PIRSF000641">
    <property type="entry name" value="SRK"/>
    <property type="match status" value="1"/>
</dbReference>
<dbReference type="CDD" id="cd01098">
    <property type="entry name" value="PAN_AP_plant"/>
    <property type="match status" value="1"/>
</dbReference>
<keyword evidence="3" id="KW-0245">EGF-like domain</keyword>
<evidence type="ECO:0000256" key="4">
    <source>
        <dbReference type="ARBA" id="ARBA00022679"/>
    </source>
</evidence>
<evidence type="ECO:0000256" key="10">
    <source>
        <dbReference type="ARBA" id="ARBA00022989"/>
    </source>
</evidence>
<feature type="transmembrane region" description="Helical" evidence="19">
    <location>
        <begin position="802"/>
        <end position="819"/>
    </location>
</feature>
<dbReference type="SMART" id="SM00220">
    <property type="entry name" value="S_TKc"/>
    <property type="match status" value="1"/>
</dbReference>
<reference evidence="23 24" key="1">
    <citation type="journal article" date="2020" name="IScience">
        <title>Genome Sequencing of the Endangered Kingdonia uniflora (Circaeasteraceae, Ranunculales) Reveals Potential Mechanisms of Evolutionary Specialization.</title>
        <authorList>
            <person name="Sun Y."/>
            <person name="Deng T."/>
            <person name="Zhang A."/>
            <person name="Moore M.J."/>
            <person name="Landis J.B."/>
            <person name="Lin N."/>
            <person name="Zhang H."/>
            <person name="Zhang X."/>
            <person name="Huang J."/>
            <person name="Zhang X."/>
            <person name="Sun H."/>
            <person name="Wang H."/>
        </authorList>
    </citation>
    <scope>NUCLEOTIDE SEQUENCE [LARGE SCALE GENOMIC DNA]</scope>
    <source>
        <strain evidence="23">TB1705</strain>
        <tissue evidence="23">Leaf</tissue>
    </source>
</reference>
<evidence type="ECO:0000256" key="15">
    <source>
        <dbReference type="ARBA" id="ARBA00047899"/>
    </source>
</evidence>
<feature type="transmembrane region" description="Helical" evidence="19">
    <location>
        <begin position="440"/>
        <end position="469"/>
    </location>
</feature>
<dbReference type="InterPro" id="IPR008271">
    <property type="entry name" value="Ser/Thr_kinase_AS"/>
</dbReference>
<feature type="domain" description="Bulb-type lectin" evidence="22">
    <location>
        <begin position="17"/>
        <end position="144"/>
    </location>
</feature>
<keyword evidence="12" id="KW-1015">Disulfide bond</keyword>
<feature type="transmembrane region" description="Helical" evidence="19">
    <location>
        <begin position="776"/>
        <end position="796"/>
    </location>
</feature>
<comment type="subcellular location">
    <subcellularLocation>
        <location evidence="1">Membrane</location>
        <topology evidence="1">Single-pass membrane protein</topology>
    </subcellularLocation>
</comment>